<gene>
    <name evidence="1" type="ORF">SAMN02787144_100660</name>
</gene>
<dbReference type="Proteomes" id="UP000181909">
    <property type="component" value="Unassembled WGS sequence"/>
</dbReference>
<name>A0A1K1ZQU8_STRAR</name>
<organism evidence="1 2">
    <name type="scientific">Streptomyces atratus</name>
    <dbReference type="NCBI Taxonomy" id="1893"/>
    <lineage>
        <taxon>Bacteria</taxon>
        <taxon>Bacillati</taxon>
        <taxon>Actinomycetota</taxon>
        <taxon>Actinomycetes</taxon>
        <taxon>Kitasatosporales</taxon>
        <taxon>Streptomycetaceae</taxon>
        <taxon>Streptomyces</taxon>
    </lineage>
</organism>
<protein>
    <submittedName>
        <fullName evidence="1">Uncharacterized protein</fullName>
    </submittedName>
</protein>
<reference evidence="1 2" key="1">
    <citation type="submission" date="2016-11" db="EMBL/GenBank/DDBJ databases">
        <authorList>
            <person name="Jaros S."/>
            <person name="Januszkiewicz K."/>
            <person name="Wedrychowicz H."/>
        </authorList>
    </citation>
    <scope>NUCLEOTIDE SEQUENCE [LARGE SCALE GENOMIC DNA]</scope>
    <source>
        <strain evidence="1 2">OK807</strain>
    </source>
</reference>
<evidence type="ECO:0000313" key="2">
    <source>
        <dbReference type="Proteomes" id="UP000181909"/>
    </source>
</evidence>
<dbReference type="EMBL" id="FPJO01000006">
    <property type="protein sequence ID" value="SFX76634.1"/>
    <property type="molecule type" value="Genomic_DNA"/>
</dbReference>
<sequence>MFPGAPAPKPLGIHHAADWTAIVIAHLDGPHLDLSPASGDAGQTWALLDELTSSPAPAPYAATVSTTPSTTAALHGWDELRSDVGADRVRHVHRGR</sequence>
<dbReference type="RefSeq" id="WP_177328110.1">
    <property type="nucleotide sequence ID" value="NZ_CP108277.1"/>
</dbReference>
<accession>A0A1K1ZQU8</accession>
<evidence type="ECO:0000313" key="1">
    <source>
        <dbReference type="EMBL" id="SFX76634.1"/>
    </source>
</evidence>
<proteinExistence type="predicted"/>
<dbReference type="AlphaFoldDB" id="A0A1K1ZQU8"/>